<feature type="signal peptide" evidence="1">
    <location>
        <begin position="1"/>
        <end position="26"/>
    </location>
</feature>
<dbReference type="KEGG" id="pais:PFX98_09250"/>
<accession>A0AA95SYP0</accession>
<keyword evidence="3" id="KW-1185">Reference proteome</keyword>
<feature type="chain" id="PRO_5041693363" evidence="1">
    <location>
        <begin position="27"/>
        <end position="149"/>
    </location>
</feature>
<organism evidence="2 3">
    <name type="scientific">Paucibacter sediminis</name>
    <dbReference type="NCBI Taxonomy" id="3019553"/>
    <lineage>
        <taxon>Bacteria</taxon>
        <taxon>Pseudomonadati</taxon>
        <taxon>Pseudomonadota</taxon>
        <taxon>Betaproteobacteria</taxon>
        <taxon>Burkholderiales</taxon>
        <taxon>Sphaerotilaceae</taxon>
        <taxon>Roseateles</taxon>
    </lineage>
</organism>
<sequence length="149" mass="15731">MNRNTTLASSLLAATAMTFFTGLASADSGGTQDLKRVEVTGNKAFEMARTDVLSVCPAAAVELQEALSTAWSRVEQEGTVRVQFRLKGGSVGRVDTSAGPRGYHHALKRAVRAIDCNNDNASEQLFAFAVHFSDPDSPTGNGAVALLSK</sequence>
<gene>
    <name evidence="2" type="ORF">PFX98_09250</name>
</gene>
<evidence type="ECO:0000313" key="3">
    <source>
        <dbReference type="Proteomes" id="UP001177769"/>
    </source>
</evidence>
<evidence type="ECO:0000313" key="2">
    <source>
        <dbReference type="EMBL" id="WIT13789.1"/>
    </source>
</evidence>
<reference evidence="2" key="1">
    <citation type="submission" date="2023-01" db="EMBL/GenBank/DDBJ databases">
        <title>Whole genome sequence of Paucibacter sp. S2-9 isolated from pond sediment.</title>
        <authorList>
            <person name="Jung J.Y."/>
        </authorList>
    </citation>
    <scope>NUCLEOTIDE SEQUENCE</scope>
    <source>
        <strain evidence="2">S2-9</strain>
    </source>
</reference>
<keyword evidence="1" id="KW-0732">Signal</keyword>
<protein>
    <submittedName>
        <fullName evidence="2">Uncharacterized protein</fullName>
    </submittedName>
</protein>
<dbReference type="Proteomes" id="UP001177769">
    <property type="component" value="Chromosome"/>
</dbReference>
<dbReference type="EMBL" id="CP116346">
    <property type="protein sequence ID" value="WIT13789.1"/>
    <property type="molecule type" value="Genomic_DNA"/>
</dbReference>
<dbReference type="AlphaFoldDB" id="A0AA95SYP0"/>
<name>A0AA95SYP0_9BURK</name>
<proteinExistence type="predicted"/>
<evidence type="ECO:0000256" key="1">
    <source>
        <dbReference type="SAM" id="SignalP"/>
    </source>
</evidence>
<dbReference type="RefSeq" id="WP_285234909.1">
    <property type="nucleotide sequence ID" value="NZ_CP116346.1"/>
</dbReference>